<name>A0ABQ4TEW9_METOR</name>
<evidence type="ECO:0000313" key="1">
    <source>
        <dbReference type="EMBL" id="GJE29833.1"/>
    </source>
</evidence>
<reference evidence="1" key="2">
    <citation type="submission" date="2021-08" db="EMBL/GenBank/DDBJ databases">
        <authorList>
            <person name="Tani A."/>
            <person name="Ola A."/>
            <person name="Ogura Y."/>
            <person name="Katsura K."/>
            <person name="Hayashi T."/>
        </authorList>
    </citation>
    <scope>NUCLEOTIDE SEQUENCE</scope>
    <source>
        <strain evidence="1">NBRC 15689</strain>
    </source>
</reference>
<dbReference type="Proteomes" id="UP001055156">
    <property type="component" value="Unassembled WGS sequence"/>
</dbReference>
<evidence type="ECO:0000313" key="2">
    <source>
        <dbReference type="Proteomes" id="UP001055156"/>
    </source>
</evidence>
<sequence length="37" mass="3802">MATGVIRTTSMVTLSPGITISVPSGRVTTPVTSVVRK</sequence>
<dbReference type="EMBL" id="BPQV01000024">
    <property type="protein sequence ID" value="GJE29833.1"/>
    <property type="molecule type" value="Genomic_DNA"/>
</dbReference>
<protein>
    <submittedName>
        <fullName evidence="1">Uncharacterized protein</fullName>
    </submittedName>
</protein>
<proteinExistence type="predicted"/>
<gene>
    <name evidence="1" type="ORF">LKMONMHP_4725</name>
</gene>
<reference evidence="1" key="1">
    <citation type="journal article" date="2021" name="Front. Microbiol.">
        <title>Comprehensive Comparative Genomics and Phenotyping of Methylobacterium Species.</title>
        <authorList>
            <person name="Alessa O."/>
            <person name="Ogura Y."/>
            <person name="Fujitani Y."/>
            <person name="Takami H."/>
            <person name="Hayashi T."/>
            <person name="Sahin N."/>
            <person name="Tani A."/>
        </authorList>
    </citation>
    <scope>NUCLEOTIDE SEQUENCE</scope>
    <source>
        <strain evidence="1">NBRC 15689</strain>
    </source>
</reference>
<accession>A0ABQ4TEW9</accession>
<organism evidence="1 2">
    <name type="scientific">Methylobacterium organophilum</name>
    <dbReference type="NCBI Taxonomy" id="410"/>
    <lineage>
        <taxon>Bacteria</taxon>
        <taxon>Pseudomonadati</taxon>
        <taxon>Pseudomonadota</taxon>
        <taxon>Alphaproteobacteria</taxon>
        <taxon>Hyphomicrobiales</taxon>
        <taxon>Methylobacteriaceae</taxon>
        <taxon>Methylobacterium</taxon>
    </lineage>
</organism>
<keyword evidence="2" id="KW-1185">Reference proteome</keyword>
<comment type="caution">
    <text evidence="1">The sequence shown here is derived from an EMBL/GenBank/DDBJ whole genome shotgun (WGS) entry which is preliminary data.</text>
</comment>